<feature type="compositionally biased region" description="Basic and acidic residues" evidence="1">
    <location>
        <begin position="1"/>
        <end position="15"/>
    </location>
</feature>
<proteinExistence type="predicted"/>
<dbReference type="Ensembl" id="ENSCANT00000041340.1">
    <property type="protein sequence ID" value="ENSCANP00000018385.1"/>
    <property type="gene ID" value="ENSCANG00000032626.1"/>
</dbReference>
<evidence type="ECO:0008006" key="4">
    <source>
        <dbReference type="Google" id="ProtNLM"/>
    </source>
</evidence>
<sequence length="451" mass="51958">MSGEQDKLSSKEKPKIPVRFLPQLSMEKSASKEKFKAPARALPQLSMVSTKPHWQQAAPSFHLSVKQDDESSEPFSVKNEQSYQQGADLDSAVPDGSTIPKPTTSTIEKDILRYYYYIHHGIDTDHVAPMEDSWLEHVLGLVPQHLKVFTDSIATLSDEMREDYLLSVKKSIVDFVLKDPREKEDDKKTDELPAHRAEMEILPKPWRKPFLAASSYIRDHLNAMNPTMLAVLDLWHSNFKKLRLVDIKEFHNRQDALELSSFQNIIMRHMESAKETLLKMWFPEVQNIYYQGNKKKQLPTGDSSAKLESFFNCAAALMTLQLQDLTLVSMQDFTDLIAQPPDSVRAFEHPGFIMRLILDNDTIKFEPEFSDYIDIFLNVYDVMIKAVGFVPRVETKLYSKWRIKAKPGHFYFSHIQKSVTFQHSEVLSPQNSHFKIVSPFSVLGFKWGCQL</sequence>
<reference evidence="2" key="1">
    <citation type="submission" date="2025-08" db="UniProtKB">
        <authorList>
            <consortium name="Ensembl"/>
        </authorList>
    </citation>
    <scope>IDENTIFICATION</scope>
</reference>
<evidence type="ECO:0000313" key="3">
    <source>
        <dbReference type="Proteomes" id="UP000233080"/>
    </source>
</evidence>
<dbReference type="PANTHER" id="PTHR22878:SF66">
    <property type="entry name" value="DYNEIN AXONEMAL HEAVY CHAIN 7"/>
    <property type="match status" value="1"/>
</dbReference>
<reference evidence="2" key="2">
    <citation type="submission" date="2025-09" db="UniProtKB">
        <authorList>
            <consortium name="Ensembl"/>
        </authorList>
    </citation>
    <scope>IDENTIFICATION</scope>
</reference>
<organism evidence="2 3">
    <name type="scientific">Colobus angolensis palliatus</name>
    <name type="common">Peters' Angolan colobus</name>
    <dbReference type="NCBI Taxonomy" id="336983"/>
    <lineage>
        <taxon>Eukaryota</taxon>
        <taxon>Metazoa</taxon>
        <taxon>Chordata</taxon>
        <taxon>Craniata</taxon>
        <taxon>Vertebrata</taxon>
        <taxon>Euteleostomi</taxon>
        <taxon>Mammalia</taxon>
        <taxon>Eutheria</taxon>
        <taxon>Euarchontoglires</taxon>
        <taxon>Primates</taxon>
        <taxon>Haplorrhini</taxon>
        <taxon>Catarrhini</taxon>
        <taxon>Cercopithecidae</taxon>
        <taxon>Colobinae</taxon>
        <taxon>Colobus</taxon>
    </lineage>
</organism>
<dbReference type="GO" id="GO:0030286">
    <property type="term" value="C:dynein complex"/>
    <property type="evidence" value="ECO:0007669"/>
    <property type="project" value="InterPro"/>
</dbReference>
<protein>
    <recommendedName>
        <fullName evidence="4">Dynein axonemal heavy chain 7</fullName>
    </recommendedName>
</protein>
<dbReference type="GO" id="GO:0051959">
    <property type="term" value="F:dynein light intermediate chain binding"/>
    <property type="evidence" value="ECO:0007669"/>
    <property type="project" value="InterPro"/>
</dbReference>
<keyword evidence="3" id="KW-1185">Reference proteome</keyword>
<feature type="region of interest" description="Disordered" evidence="1">
    <location>
        <begin position="65"/>
        <end position="102"/>
    </location>
</feature>
<dbReference type="AlphaFoldDB" id="A0A2K5IP75"/>
<feature type="region of interest" description="Disordered" evidence="1">
    <location>
        <begin position="1"/>
        <end position="37"/>
    </location>
</feature>
<evidence type="ECO:0000313" key="2">
    <source>
        <dbReference type="Ensembl" id="ENSCANP00000018385.1"/>
    </source>
</evidence>
<dbReference type="GO" id="GO:0007018">
    <property type="term" value="P:microtubule-based movement"/>
    <property type="evidence" value="ECO:0007669"/>
    <property type="project" value="InterPro"/>
</dbReference>
<name>A0A2K5IP75_COLAP</name>
<evidence type="ECO:0000256" key="1">
    <source>
        <dbReference type="SAM" id="MobiDB-lite"/>
    </source>
</evidence>
<accession>A0A2K5IP75</accession>
<dbReference type="GO" id="GO:0045505">
    <property type="term" value="F:dynein intermediate chain binding"/>
    <property type="evidence" value="ECO:0007669"/>
    <property type="project" value="InterPro"/>
</dbReference>
<dbReference type="PANTHER" id="PTHR22878">
    <property type="entry name" value="DYNEIN HEAVY CHAIN 6, AXONEMAL-LIKE-RELATED"/>
    <property type="match status" value="1"/>
</dbReference>
<dbReference type="InterPro" id="IPR026983">
    <property type="entry name" value="DHC"/>
</dbReference>
<dbReference type="Proteomes" id="UP000233080">
    <property type="component" value="Unassembled WGS sequence"/>
</dbReference>